<feature type="compositionally biased region" description="Polar residues" evidence="1">
    <location>
        <begin position="622"/>
        <end position="633"/>
    </location>
</feature>
<accession>A0ABP1QM07</accession>
<feature type="region of interest" description="Disordered" evidence="1">
    <location>
        <begin position="601"/>
        <end position="648"/>
    </location>
</feature>
<feature type="compositionally biased region" description="Acidic residues" evidence="1">
    <location>
        <begin position="518"/>
        <end position="528"/>
    </location>
</feature>
<evidence type="ECO:0000313" key="3">
    <source>
        <dbReference type="Proteomes" id="UP001642540"/>
    </source>
</evidence>
<feature type="region of interest" description="Disordered" evidence="1">
    <location>
        <begin position="471"/>
        <end position="492"/>
    </location>
</feature>
<feature type="region of interest" description="Disordered" evidence="1">
    <location>
        <begin position="61"/>
        <end position="141"/>
    </location>
</feature>
<comment type="caution">
    <text evidence="2">The sequence shown here is derived from an EMBL/GenBank/DDBJ whole genome shotgun (WGS) entry which is preliminary data.</text>
</comment>
<name>A0ABP1QM07_9HEXA</name>
<feature type="compositionally biased region" description="Polar residues" evidence="1">
    <location>
        <begin position="79"/>
        <end position="88"/>
    </location>
</feature>
<feature type="compositionally biased region" description="Low complexity" evidence="1">
    <location>
        <begin position="730"/>
        <end position="739"/>
    </location>
</feature>
<feature type="compositionally biased region" description="Basic and acidic residues" evidence="1">
    <location>
        <begin position="106"/>
        <end position="125"/>
    </location>
</feature>
<feature type="region of interest" description="Disordered" evidence="1">
    <location>
        <begin position="505"/>
        <end position="568"/>
    </location>
</feature>
<proteinExistence type="predicted"/>
<sequence length="859" mass="96620">MSNNQQPPGSAPASTYPDPTSNNNDLDPGFIQYVRNRQEIQHDLNQYYHYQYQLLENQGRNQQQNQGIAAGTDGHGQRTGPSTSANQGGYQGAPPDRSSSSVTSQPHDEDNARNHETPPRPERVRNNGAWIPPSTQQPESISQNYPHRIFHQRTASPEFNLVSRITRTFHGRSLPTIPLNQSPRTTRTSHRYHVYAPIPLIQRPRVSGAFHQPSEGVNIALRELHQEREQELHPAHERELLPANERYQFERAHNVTAPAAVRRLAEPMEVEPPMNLEQYRTSAGPASRRNPGVHTHTVTGNNMLPHAASAIMPNNPTISRLRQQYQYADICRPVPSHFPHENASGQYHSSYYTTTIPPNVAHAPVVIQHDHSEILNRIELLLRQMVMTSTSNGEPQSFNRHSTSSHVQPQLQQDHRHHDEQGGEARMADRQPPQSYSSRAPDPLANIEDEDQITEQYDQHSFPPEEIQELEQRNQGVAARAHGQRQRMTPRINSNHEYVEELPYYNPTPAAPISQPRDEDDSGNDEDADPPHSPHQSGSDQSNRRTTGAIQEQPVSGQLNRRTTATFQEPSVVSGRFYRRTTEQFHDSSATGHFYRRTTEQFHDPSASGQSSRRTSDREPSLSGQSNPRTTGASQESNTSSQSSPLIPCAFHPYRTRALSSLTRLRRASNAFKLFTDHERGLRGARTQNQSLQPPAPINQEQRRAPAIEARLPASKRTLGVPPTQTVTANNVPSSSNPNLSSDMHLDHAAVATAHNNSGASQFSLGNNASRPDPYLRTTMNPNGHVGNLNRMEMRHGEISLAVMSTPVLRSQPQVSNNRRLDIQPLPQLLQEQERGLHEPEEQDTRQNQYCTRCGLRRI</sequence>
<feature type="region of interest" description="Disordered" evidence="1">
    <location>
        <begin position="390"/>
        <end position="444"/>
    </location>
</feature>
<gene>
    <name evidence="2" type="ORF">ODALV1_LOCUS11715</name>
</gene>
<evidence type="ECO:0000313" key="2">
    <source>
        <dbReference type="EMBL" id="CAL8104319.1"/>
    </source>
</evidence>
<reference evidence="2 3" key="1">
    <citation type="submission" date="2024-08" db="EMBL/GenBank/DDBJ databases">
        <authorList>
            <person name="Cucini C."/>
            <person name="Frati F."/>
        </authorList>
    </citation>
    <scope>NUCLEOTIDE SEQUENCE [LARGE SCALE GENOMIC DNA]</scope>
</reference>
<feature type="region of interest" description="Disordered" evidence="1">
    <location>
        <begin position="1"/>
        <end position="29"/>
    </location>
</feature>
<feature type="compositionally biased region" description="Basic and acidic residues" evidence="1">
    <location>
        <begin position="413"/>
        <end position="429"/>
    </location>
</feature>
<dbReference type="EMBL" id="CAXLJM020000035">
    <property type="protein sequence ID" value="CAL8104319.1"/>
    <property type="molecule type" value="Genomic_DNA"/>
</dbReference>
<evidence type="ECO:0000256" key="1">
    <source>
        <dbReference type="SAM" id="MobiDB-lite"/>
    </source>
</evidence>
<organism evidence="2 3">
    <name type="scientific">Orchesella dallaii</name>
    <dbReference type="NCBI Taxonomy" id="48710"/>
    <lineage>
        <taxon>Eukaryota</taxon>
        <taxon>Metazoa</taxon>
        <taxon>Ecdysozoa</taxon>
        <taxon>Arthropoda</taxon>
        <taxon>Hexapoda</taxon>
        <taxon>Collembola</taxon>
        <taxon>Entomobryomorpha</taxon>
        <taxon>Entomobryoidea</taxon>
        <taxon>Orchesellidae</taxon>
        <taxon>Orchesellinae</taxon>
        <taxon>Orchesella</taxon>
    </lineage>
</organism>
<dbReference type="Proteomes" id="UP001642540">
    <property type="component" value="Unassembled WGS sequence"/>
</dbReference>
<feature type="compositionally biased region" description="Polar residues" evidence="1">
    <location>
        <begin position="390"/>
        <end position="412"/>
    </location>
</feature>
<keyword evidence="3" id="KW-1185">Reference proteome</keyword>
<feature type="region of interest" description="Disordered" evidence="1">
    <location>
        <begin position="718"/>
        <end position="739"/>
    </location>
</feature>
<feature type="compositionally biased region" description="Low complexity" evidence="1">
    <location>
        <begin position="634"/>
        <end position="644"/>
    </location>
</feature>
<feature type="region of interest" description="Disordered" evidence="1">
    <location>
        <begin position="679"/>
        <end position="699"/>
    </location>
</feature>
<protein>
    <submittedName>
        <fullName evidence="2">Uncharacterized protein</fullName>
    </submittedName>
</protein>
<feature type="compositionally biased region" description="Polar residues" evidence="1">
    <location>
        <begin position="534"/>
        <end position="568"/>
    </location>
</feature>